<dbReference type="InterPro" id="IPR047263">
    <property type="entry name" value="HNL-like_cupin"/>
</dbReference>
<dbReference type="EMBL" id="JBBVUL010000002">
    <property type="protein sequence ID" value="MEL0564570.1"/>
    <property type="molecule type" value="Genomic_DNA"/>
</dbReference>
<dbReference type="Gene3D" id="2.60.120.10">
    <property type="entry name" value="Jelly Rolls"/>
    <property type="match status" value="1"/>
</dbReference>
<sequence length="132" mass="14982">MKNNTNIFGIGKENIDFAQYFDGKSFLNRLVNPQANIPFSVANVTFEPGCRNHWHAHTDGFQILLATSGEGWYQEWGKKPRKLLPGDVVVVNQGIKHWHGAAKNSSFSHLAITQGPTEWYEPLSKHEYDNLD</sequence>
<dbReference type="InterPro" id="IPR011051">
    <property type="entry name" value="RmlC_Cupin_sf"/>
</dbReference>
<gene>
    <name evidence="3" type="ORF">AAC431_01340</name>
    <name evidence="2" type="ORF">F6H94_04475</name>
</gene>
<dbReference type="AlphaFoldDB" id="A0A5N1IG01"/>
<dbReference type="OrthoDB" id="9802489at2"/>
<dbReference type="EMBL" id="VYWW01000015">
    <property type="protein sequence ID" value="KAA9322871.1"/>
    <property type="molecule type" value="Genomic_DNA"/>
</dbReference>
<dbReference type="GeneID" id="31743222"/>
<keyword evidence="5" id="KW-1185">Reference proteome</keyword>
<proteinExistence type="predicted"/>
<protein>
    <submittedName>
        <fullName evidence="2">Cupin domain-containing protein</fullName>
    </submittedName>
</protein>
<evidence type="ECO:0000313" key="5">
    <source>
        <dbReference type="Proteomes" id="UP001385848"/>
    </source>
</evidence>
<evidence type="ECO:0000313" key="3">
    <source>
        <dbReference type="EMBL" id="MEL0564570.1"/>
    </source>
</evidence>
<dbReference type="PANTHER" id="PTHR43698:SF1">
    <property type="entry name" value="BLL4564 PROTEIN"/>
    <property type="match status" value="1"/>
</dbReference>
<evidence type="ECO:0000259" key="1">
    <source>
        <dbReference type="Pfam" id="PF07883"/>
    </source>
</evidence>
<comment type="caution">
    <text evidence="2">The sequence shown here is derived from an EMBL/GenBank/DDBJ whole genome shotgun (WGS) entry which is preliminary data.</text>
</comment>
<name>A0A5N1IG01_LACJE</name>
<evidence type="ECO:0000313" key="2">
    <source>
        <dbReference type="EMBL" id="KAA9322871.1"/>
    </source>
</evidence>
<dbReference type="Proteomes" id="UP000327236">
    <property type="component" value="Unassembled WGS sequence"/>
</dbReference>
<dbReference type="KEGG" id="lje:BUE77_05775"/>
<feature type="domain" description="Cupin type-2" evidence="1">
    <location>
        <begin position="44"/>
        <end position="108"/>
    </location>
</feature>
<dbReference type="InterPro" id="IPR014710">
    <property type="entry name" value="RmlC-like_jellyroll"/>
</dbReference>
<reference evidence="3 5" key="2">
    <citation type="submission" date="2024-04" db="EMBL/GenBank/DDBJ databases">
        <title>Three lactobacilli isolated from voided urine samples from females with type 2 diabetes.</title>
        <authorList>
            <person name="Kula A."/>
            <person name="Stegman N."/>
            <person name="Putonti C."/>
        </authorList>
    </citation>
    <scope>NUCLEOTIDE SEQUENCE [LARGE SCALE GENOMIC DNA]</scope>
    <source>
        <strain evidence="3 5">1855</strain>
    </source>
</reference>
<dbReference type="PANTHER" id="PTHR43698">
    <property type="entry name" value="RIBD C-TERMINAL DOMAIN CONTAINING PROTEIN"/>
    <property type="match status" value="1"/>
</dbReference>
<dbReference type="CDD" id="cd02233">
    <property type="entry name" value="cupin_HNL-like"/>
    <property type="match status" value="1"/>
</dbReference>
<evidence type="ECO:0000313" key="4">
    <source>
        <dbReference type="Proteomes" id="UP000327236"/>
    </source>
</evidence>
<organism evidence="2 4">
    <name type="scientific">Lactobacillus jensenii</name>
    <dbReference type="NCBI Taxonomy" id="109790"/>
    <lineage>
        <taxon>Bacteria</taxon>
        <taxon>Bacillati</taxon>
        <taxon>Bacillota</taxon>
        <taxon>Bacilli</taxon>
        <taxon>Lactobacillales</taxon>
        <taxon>Lactobacillaceae</taxon>
        <taxon>Lactobacillus</taxon>
    </lineage>
</organism>
<reference evidence="2 4" key="1">
    <citation type="submission" date="2019-09" db="EMBL/GenBank/DDBJ databases">
        <title>Draft genome sequence assemblies of isolates from the urinary tract.</title>
        <authorList>
            <person name="Mores C.R."/>
            <person name="Putonti C."/>
            <person name="Wolfe A.J."/>
        </authorList>
    </citation>
    <scope>NUCLEOTIDE SEQUENCE [LARGE SCALE GENOMIC DNA]</scope>
    <source>
        <strain evidence="2 4">UMB246</strain>
    </source>
</reference>
<dbReference type="RefSeq" id="WP_006588079.1">
    <property type="nucleotide sequence ID" value="NZ_CATOUV010000001.1"/>
</dbReference>
<dbReference type="Pfam" id="PF07883">
    <property type="entry name" value="Cupin_2"/>
    <property type="match status" value="1"/>
</dbReference>
<dbReference type="InterPro" id="IPR013096">
    <property type="entry name" value="Cupin_2"/>
</dbReference>
<dbReference type="Proteomes" id="UP001385848">
    <property type="component" value="Unassembled WGS sequence"/>
</dbReference>
<dbReference type="SUPFAM" id="SSF51182">
    <property type="entry name" value="RmlC-like cupins"/>
    <property type="match status" value="1"/>
</dbReference>
<accession>A0A5N1IG01</accession>